<name>C5LBA7_PERM5</name>
<evidence type="ECO:0000313" key="1">
    <source>
        <dbReference type="EMBL" id="EER06035.1"/>
    </source>
</evidence>
<dbReference type="InParanoid" id="C5LBA7"/>
<dbReference type="EMBL" id="GG680905">
    <property type="protein sequence ID" value="EER06035.1"/>
    <property type="molecule type" value="Genomic_DNA"/>
</dbReference>
<reference evidence="1 2" key="1">
    <citation type="submission" date="2008-07" db="EMBL/GenBank/DDBJ databases">
        <authorList>
            <person name="El-Sayed N."/>
            <person name="Caler E."/>
            <person name="Inman J."/>
            <person name="Amedeo P."/>
            <person name="Hass B."/>
            <person name="Wortman J."/>
        </authorList>
    </citation>
    <scope>NUCLEOTIDE SEQUENCE [LARGE SCALE GENOMIC DNA]</scope>
    <source>
        <strain evidence="2">ATCC 50983 / TXsc</strain>
    </source>
</reference>
<gene>
    <name evidence="1" type="ORF">Pmar_PMAR028223</name>
</gene>
<accession>C5LBA7</accession>
<dbReference type="GeneID" id="9086893"/>
<dbReference type="Proteomes" id="UP000007800">
    <property type="component" value="Unassembled WGS sequence"/>
</dbReference>
<proteinExistence type="predicted"/>
<sequence length="71" mass="7926">MYFGQPDKVPEDFATTGYPVPTLTNPAKHVMNLVNKNFPGHGDVEALVERHNTKAKKDEAVFPRDDAVFLV</sequence>
<dbReference type="OrthoDB" id="184675at2759"/>
<dbReference type="AlphaFoldDB" id="C5LBA7"/>
<dbReference type="RefSeq" id="XP_002774219.1">
    <property type="nucleotide sequence ID" value="XM_002774173.1"/>
</dbReference>
<protein>
    <submittedName>
        <fullName evidence="1">Uncharacterized protein</fullName>
    </submittedName>
</protein>
<organism evidence="2">
    <name type="scientific">Perkinsus marinus (strain ATCC 50983 / TXsc)</name>
    <dbReference type="NCBI Taxonomy" id="423536"/>
    <lineage>
        <taxon>Eukaryota</taxon>
        <taxon>Sar</taxon>
        <taxon>Alveolata</taxon>
        <taxon>Perkinsozoa</taxon>
        <taxon>Perkinsea</taxon>
        <taxon>Perkinsida</taxon>
        <taxon>Perkinsidae</taxon>
        <taxon>Perkinsus</taxon>
    </lineage>
</organism>
<keyword evidence="2" id="KW-1185">Reference proteome</keyword>
<evidence type="ECO:0000313" key="2">
    <source>
        <dbReference type="Proteomes" id="UP000007800"/>
    </source>
</evidence>